<proteinExistence type="predicted"/>
<keyword evidence="1" id="KW-1133">Transmembrane helix</keyword>
<keyword evidence="1" id="KW-0472">Membrane</keyword>
<keyword evidence="3" id="KW-1185">Reference proteome</keyword>
<gene>
    <name evidence="2" type="ORF">BJ989_002914</name>
</gene>
<protein>
    <submittedName>
        <fullName evidence="2">Putative membrane protein YhfC</fullName>
    </submittedName>
</protein>
<feature type="transmembrane region" description="Helical" evidence="1">
    <location>
        <begin position="39"/>
        <end position="60"/>
    </location>
</feature>
<dbReference type="Proteomes" id="UP000544110">
    <property type="component" value="Unassembled WGS sequence"/>
</dbReference>
<keyword evidence="1" id="KW-0812">Transmembrane</keyword>
<accession>A0A7Y9UVD4</accession>
<dbReference type="RefSeq" id="WP_179518834.1">
    <property type="nucleotide sequence ID" value="NZ_JACCAC010000001.1"/>
</dbReference>
<evidence type="ECO:0000313" key="3">
    <source>
        <dbReference type="Proteomes" id="UP000544110"/>
    </source>
</evidence>
<evidence type="ECO:0000313" key="2">
    <source>
        <dbReference type="EMBL" id="NYG56610.1"/>
    </source>
</evidence>
<feature type="transmembrane region" description="Helical" evidence="1">
    <location>
        <begin position="9"/>
        <end position="27"/>
    </location>
</feature>
<reference evidence="2 3" key="1">
    <citation type="submission" date="2020-07" db="EMBL/GenBank/DDBJ databases">
        <title>Sequencing the genomes of 1000 actinobacteria strains.</title>
        <authorList>
            <person name="Klenk H.-P."/>
        </authorList>
    </citation>
    <scope>NUCLEOTIDE SEQUENCE [LARGE SCALE GENOMIC DNA]</scope>
    <source>
        <strain evidence="2 3">DSM 24552</strain>
    </source>
</reference>
<evidence type="ECO:0000256" key="1">
    <source>
        <dbReference type="SAM" id="Phobius"/>
    </source>
</evidence>
<comment type="caution">
    <text evidence="2">The sequence shown here is derived from an EMBL/GenBank/DDBJ whole genome shotgun (WGS) entry which is preliminary data.</text>
</comment>
<dbReference type="EMBL" id="JACCAC010000001">
    <property type="protein sequence ID" value="NYG56610.1"/>
    <property type="molecule type" value="Genomic_DNA"/>
</dbReference>
<dbReference type="AlphaFoldDB" id="A0A7Y9UVD4"/>
<sequence length="76" mass="8789">MSRTIRYRWWGYLCFFLLTFAVFNALFETDGSFFDVFWVVVPVGAAVLTGVLAGAVGVWLRRSGRVVRDDNWLQEH</sequence>
<organism evidence="2 3">
    <name type="scientific">Nocardioides perillae</name>
    <dbReference type="NCBI Taxonomy" id="1119534"/>
    <lineage>
        <taxon>Bacteria</taxon>
        <taxon>Bacillati</taxon>
        <taxon>Actinomycetota</taxon>
        <taxon>Actinomycetes</taxon>
        <taxon>Propionibacteriales</taxon>
        <taxon>Nocardioidaceae</taxon>
        <taxon>Nocardioides</taxon>
    </lineage>
</organism>
<name>A0A7Y9UVD4_9ACTN</name>